<dbReference type="InterPro" id="IPR020596">
    <property type="entry name" value="rRNA_Ade_Mease_Trfase_CS"/>
</dbReference>
<feature type="binding site" evidence="7">
    <location>
        <position position="83"/>
    </location>
    <ligand>
        <name>S-adenosyl-L-methionine</name>
        <dbReference type="ChEBI" id="CHEBI:59789"/>
    </ligand>
</feature>
<feature type="binding site" evidence="7">
    <location>
        <position position="17"/>
    </location>
    <ligand>
        <name>S-adenosyl-L-methionine</name>
        <dbReference type="ChEBI" id="CHEBI:59789"/>
    </ligand>
</feature>
<dbReference type="Proteomes" id="UP000035268">
    <property type="component" value="Chromosome"/>
</dbReference>
<dbReference type="EMBL" id="CP010904">
    <property type="protein sequence ID" value="AKJ63497.1"/>
    <property type="molecule type" value="Genomic_DNA"/>
</dbReference>
<organism evidence="9 10">
    <name type="scientific">Kiritimatiella glycovorans</name>
    <dbReference type="NCBI Taxonomy" id="1307763"/>
    <lineage>
        <taxon>Bacteria</taxon>
        <taxon>Pseudomonadati</taxon>
        <taxon>Kiritimatiellota</taxon>
        <taxon>Kiritimatiellia</taxon>
        <taxon>Kiritimatiellales</taxon>
        <taxon>Kiritimatiellaceae</taxon>
        <taxon>Kiritimatiella</taxon>
    </lineage>
</organism>
<dbReference type="GO" id="GO:0003723">
    <property type="term" value="F:RNA binding"/>
    <property type="evidence" value="ECO:0007669"/>
    <property type="project" value="UniProtKB-UniRule"/>
</dbReference>
<dbReference type="InterPro" id="IPR011530">
    <property type="entry name" value="rRNA_adenine_dimethylase"/>
</dbReference>
<dbReference type="PATRIC" id="fig|1609981.3.peg.225"/>
<evidence type="ECO:0000259" key="8">
    <source>
        <dbReference type="SMART" id="SM00650"/>
    </source>
</evidence>
<evidence type="ECO:0000256" key="6">
    <source>
        <dbReference type="ARBA" id="ARBA00022884"/>
    </source>
</evidence>
<feature type="binding site" evidence="7">
    <location>
        <position position="38"/>
    </location>
    <ligand>
        <name>S-adenosyl-L-methionine</name>
        <dbReference type="ChEBI" id="CHEBI:59789"/>
    </ligand>
</feature>
<dbReference type="SMART" id="SM00650">
    <property type="entry name" value="rADc"/>
    <property type="match status" value="1"/>
</dbReference>
<feature type="domain" description="Ribosomal RNA adenine methylase transferase N-terminal" evidence="8">
    <location>
        <begin position="1"/>
        <end position="168"/>
    </location>
</feature>
<evidence type="ECO:0000256" key="4">
    <source>
        <dbReference type="ARBA" id="ARBA00022679"/>
    </source>
</evidence>
<gene>
    <name evidence="9" type="primary">rsmA</name>
    <name evidence="9" type="ORF">L21SP4_00213</name>
</gene>
<dbReference type="KEGG" id="vbl:L21SP4_00213"/>
<dbReference type="GO" id="GO:0005829">
    <property type="term" value="C:cytosol"/>
    <property type="evidence" value="ECO:0007669"/>
    <property type="project" value="TreeGrafter"/>
</dbReference>
<dbReference type="EC" id="2.1.1.182" evidence="9"/>
<keyword evidence="3 7" id="KW-0489">Methyltransferase</keyword>
<evidence type="ECO:0000256" key="3">
    <source>
        <dbReference type="ARBA" id="ARBA00022603"/>
    </source>
</evidence>
<name>A0A0G3EDM4_9BACT</name>
<dbReference type="PROSITE" id="PS51689">
    <property type="entry name" value="SAM_RNA_A_N6_MT"/>
    <property type="match status" value="1"/>
</dbReference>
<keyword evidence="1" id="KW-0963">Cytoplasm</keyword>
<keyword evidence="10" id="KW-1185">Reference proteome</keyword>
<dbReference type="Gene3D" id="3.40.50.150">
    <property type="entry name" value="Vaccinia Virus protein VP39"/>
    <property type="match status" value="1"/>
</dbReference>
<dbReference type="GO" id="GO:0052908">
    <property type="term" value="F:16S rRNA (adenine(1518)-N(6)/adenine(1519)-N(6))-dimethyltransferase activity"/>
    <property type="evidence" value="ECO:0007669"/>
    <property type="project" value="UniProtKB-EC"/>
</dbReference>
<dbReference type="STRING" id="1307763.L21SP4_00213"/>
<evidence type="ECO:0000256" key="7">
    <source>
        <dbReference type="PROSITE-ProRule" id="PRU01026"/>
    </source>
</evidence>
<sequence length="233" mass="25669">MIDSAGLEDGDGVLEIGPGLGALTAGLLERGGRVTAIEKDGRLADHLRRLMPDRRALHVRTEDALETDFGELFRASVCRVAANLPYSVGTRILVRIVDAEPRPETVAVMLQLETARRIAAAPGSSDYGPLAVRTTAFFESALVKTVSATCFYPRPEVRSAVLRLVRRDTPAIRSDAYPRLVEILRSAFSQRRKKLSNTLPDLDLRAVGIDPELRPHRVPPGDWYRLAERALHA</sequence>
<evidence type="ECO:0000256" key="1">
    <source>
        <dbReference type="ARBA" id="ARBA00022490"/>
    </source>
</evidence>
<comment type="caution">
    <text evidence="7">Lacks conserved residue(s) required for the propagation of feature annotation.</text>
</comment>
<dbReference type="InterPro" id="IPR023165">
    <property type="entry name" value="rRNA_Ade_diMease-like_C"/>
</dbReference>
<feature type="binding site" evidence="7">
    <location>
        <position position="1"/>
    </location>
    <ligand>
        <name>S-adenosyl-L-methionine</name>
        <dbReference type="ChEBI" id="CHEBI:59789"/>
    </ligand>
</feature>
<dbReference type="PANTHER" id="PTHR11727:SF7">
    <property type="entry name" value="DIMETHYLADENOSINE TRANSFERASE-RELATED"/>
    <property type="match status" value="1"/>
</dbReference>
<accession>A0A0G3EDM4</accession>
<dbReference type="InterPro" id="IPR020598">
    <property type="entry name" value="rRNA_Ade_methylase_Trfase_N"/>
</dbReference>
<proteinExistence type="inferred from homology"/>
<evidence type="ECO:0000313" key="9">
    <source>
        <dbReference type="EMBL" id="AKJ63497.1"/>
    </source>
</evidence>
<dbReference type="InterPro" id="IPR001737">
    <property type="entry name" value="KsgA/Erm"/>
</dbReference>
<protein>
    <submittedName>
        <fullName evidence="9">Ribosomal RNA small subunit methyltransferase A</fullName>
        <ecNumber evidence="9">2.1.1.182</ecNumber>
    </submittedName>
</protein>
<keyword evidence="2" id="KW-0698">rRNA processing</keyword>
<dbReference type="PROSITE" id="PS01131">
    <property type="entry name" value="RRNA_A_DIMETH"/>
    <property type="match status" value="1"/>
</dbReference>
<evidence type="ECO:0000313" key="10">
    <source>
        <dbReference type="Proteomes" id="UP000035268"/>
    </source>
</evidence>
<reference evidence="9 10" key="2">
    <citation type="journal article" date="2016" name="ISME J.">
        <title>Characterization of the first cultured representative of Verrucomicrobia subdivision 5 indicates the proposal of a novel phylum.</title>
        <authorList>
            <person name="Spring S."/>
            <person name="Bunk B."/>
            <person name="Sproer C."/>
            <person name="Schumann P."/>
            <person name="Rohde M."/>
            <person name="Tindall B.J."/>
            <person name="Klenk H.P."/>
        </authorList>
    </citation>
    <scope>NUCLEOTIDE SEQUENCE [LARGE SCALE GENOMIC DNA]</scope>
    <source>
        <strain evidence="9 10">L21-Fru-AB</strain>
    </source>
</reference>
<evidence type="ECO:0000256" key="2">
    <source>
        <dbReference type="ARBA" id="ARBA00022552"/>
    </source>
</evidence>
<dbReference type="InterPro" id="IPR029063">
    <property type="entry name" value="SAM-dependent_MTases_sf"/>
</dbReference>
<keyword evidence="4 7" id="KW-0808">Transferase</keyword>
<keyword evidence="6 7" id="KW-0694">RNA-binding</keyword>
<evidence type="ECO:0000256" key="5">
    <source>
        <dbReference type="ARBA" id="ARBA00022691"/>
    </source>
</evidence>
<feature type="binding site" evidence="7">
    <location>
        <position position="63"/>
    </location>
    <ligand>
        <name>S-adenosyl-L-methionine</name>
        <dbReference type="ChEBI" id="CHEBI:59789"/>
    </ligand>
</feature>
<keyword evidence="5 7" id="KW-0949">S-adenosyl-L-methionine</keyword>
<dbReference type="Gene3D" id="1.10.8.100">
    <property type="entry name" value="Ribosomal RNA adenine dimethylase-like, domain 2"/>
    <property type="match status" value="1"/>
</dbReference>
<dbReference type="NCBIfam" id="TIGR00755">
    <property type="entry name" value="ksgA"/>
    <property type="match status" value="1"/>
</dbReference>
<dbReference type="CDD" id="cd02440">
    <property type="entry name" value="AdoMet_MTases"/>
    <property type="match status" value="1"/>
</dbReference>
<dbReference type="AlphaFoldDB" id="A0A0G3EDM4"/>
<comment type="similarity">
    <text evidence="7">Belongs to the class I-like SAM-binding methyltransferase superfamily. rRNA adenine N(6)-methyltransferase family.</text>
</comment>
<dbReference type="Pfam" id="PF00398">
    <property type="entry name" value="RrnaAD"/>
    <property type="match status" value="1"/>
</dbReference>
<dbReference type="PANTHER" id="PTHR11727">
    <property type="entry name" value="DIMETHYLADENOSINE TRANSFERASE"/>
    <property type="match status" value="1"/>
</dbReference>
<reference evidence="10" key="1">
    <citation type="submission" date="2015-02" db="EMBL/GenBank/DDBJ databases">
        <title>Description and complete genome sequence of the first cultured representative of the subdivision 5 of the Verrucomicrobia phylum.</title>
        <authorList>
            <person name="Spring S."/>
            <person name="Bunk B."/>
            <person name="Sproer C."/>
            <person name="Klenk H.-P."/>
        </authorList>
    </citation>
    <scope>NUCLEOTIDE SEQUENCE [LARGE SCALE GENOMIC DNA]</scope>
    <source>
        <strain evidence="10">L21-Fru-AB</strain>
    </source>
</reference>
<dbReference type="SUPFAM" id="SSF53335">
    <property type="entry name" value="S-adenosyl-L-methionine-dependent methyltransferases"/>
    <property type="match status" value="1"/>
</dbReference>